<dbReference type="Pfam" id="PF12088">
    <property type="entry name" value="DUF3565"/>
    <property type="match status" value="1"/>
</dbReference>
<dbReference type="Proteomes" id="UP000229498">
    <property type="component" value="Unassembled WGS sequence"/>
</dbReference>
<dbReference type="EMBL" id="PHIG01000064">
    <property type="protein sequence ID" value="PJK27409.1"/>
    <property type="molecule type" value="Genomic_DNA"/>
</dbReference>
<evidence type="ECO:0000313" key="2">
    <source>
        <dbReference type="EMBL" id="PJK27409.1"/>
    </source>
</evidence>
<dbReference type="RefSeq" id="WP_109794822.1">
    <property type="nucleotide sequence ID" value="NZ_PHIG01000064.1"/>
</dbReference>
<evidence type="ECO:0000313" key="3">
    <source>
        <dbReference type="Proteomes" id="UP000229498"/>
    </source>
</evidence>
<dbReference type="Pfam" id="PF09313">
    <property type="entry name" value="TehB-like"/>
    <property type="match status" value="1"/>
</dbReference>
<name>A0A2M9FVF0_9PROT</name>
<dbReference type="SUPFAM" id="SSF51197">
    <property type="entry name" value="Clavaminate synthase-like"/>
    <property type="match status" value="1"/>
</dbReference>
<sequence length="157" mass="17407">MQRRITGFGLDDKGERFARLDCGHRQHVRHRPPFVERPWAESEAGRASMLGETLDCLRCDRLEMPDGVTPYRETPVFDQATVPAGLLKDHETKPGTWGRLEVLAGRMRCVFADPVGRAADLGAGENSPIPPEASHHVELHDGARFRVVFLRVAADGG</sequence>
<accession>A0A2M9FVF0</accession>
<dbReference type="InterPro" id="IPR021948">
    <property type="entry name" value="DUF3565"/>
</dbReference>
<organism evidence="2 3">
    <name type="scientific">Minwuia thermotolerans</name>
    <dbReference type="NCBI Taxonomy" id="2056226"/>
    <lineage>
        <taxon>Bacteria</taxon>
        <taxon>Pseudomonadati</taxon>
        <taxon>Pseudomonadota</taxon>
        <taxon>Alphaproteobacteria</taxon>
        <taxon>Minwuiales</taxon>
        <taxon>Minwuiaceae</taxon>
        <taxon>Minwuia</taxon>
    </lineage>
</organism>
<dbReference type="Gene3D" id="2.60.120.10">
    <property type="entry name" value="Jelly Rolls"/>
    <property type="match status" value="1"/>
</dbReference>
<dbReference type="OrthoDB" id="7282222at2"/>
<keyword evidence="3" id="KW-1185">Reference proteome</keyword>
<feature type="domain" description="TehB/YeaR-like" evidence="1">
    <location>
        <begin position="72"/>
        <end position="147"/>
    </location>
</feature>
<protein>
    <submittedName>
        <fullName evidence="2">DUF3565 domain-containing protein</fullName>
    </submittedName>
</protein>
<dbReference type="InterPro" id="IPR014710">
    <property type="entry name" value="RmlC-like_jellyroll"/>
</dbReference>
<comment type="caution">
    <text evidence="2">The sequence shown here is derived from an EMBL/GenBank/DDBJ whole genome shotgun (WGS) entry which is preliminary data.</text>
</comment>
<dbReference type="AlphaFoldDB" id="A0A2M9FVF0"/>
<gene>
    <name evidence="2" type="ORF">CVT23_22310</name>
</gene>
<reference evidence="2 3" key="1">
    <citation type="submission" date="2017-11" db="EMBL/GenBank/DDBJ databases">
        <title>Draft genome sequence of Rhizobiales bacterium SY3-13.</title>
        <authorList>
            <person name="Sun C."/>
        </authorList>
    </citation>
    <scope>NUCLEOTIDE SEQUENCE [LARGE SCALE GENOMIC DNA]</scope>
    <source>
        <strain evidence="2 3">SY3-13</strain>
    </source>
</reference>
<proteinExistence type="predicted"/>
<dbReference type="InterPro" id="IPR015392">
    <property type="entry name" value="TehB/YeaR-like_dom"/>
</dbReference>
<evidence type="ECO:0000259" key="1">
    <source>
        <dbReference type="Pfam" id="PF09313"/>
    </source>
</evidence>